<organism evidence="1">
    <name type="scientific">Arion vulgaris</name>
    <dbReference type="NCBI Taxonomy" id="1028688"/>
    <lineage>
        <taxon>Eukaryota</taxon>
        <taxon>Metazoa</taxon>
        <taxon>Spiralia</taxon>
        <taxon>Lophotrochozoa</taxon>
        <taxon>Mollusca</taxon>
        <taxon>Gastropoda</taxon>
        <taxon>Heterobranchia</taxon>
        <taxon>Euthyneura</taxon>
        <taxon>Panpulmonata</taxon>
        <taxon>Eupulmonata</taxon>
        <taxon>Stylommatophora</taxon>
        <taxon>Helicina</taxon>
        <taxon>Arionoidea</taxon>
        <taxon>Arionidae</taxon>
        <taxon>Arion</taxon>
    </lineage>
</organism>
<proteinExistence type="predicted"/>
<dbReference type="AlphaFoldDB" id="A0A0B6Y1A8"/>
<dbReference type="EMBL" id="HACG01003033">
    <property type="protein sequence ID" value="CEK49898.1"/>
    <property type="molecule type" value="Transcribed_RNA"/>
</dbReference>
<gene>
    <name evidence="1" type="primary">ORF9204</name>
</gene>
<sequence length="51" mass="5784">MQLVAGEFVHWRSKRKWVPFPMSDLVTAVEENLCDNCHVSQTDFMASALGT</sequence>
<evidence type="ECO:0000313" key="1">
    <source>
        <dbReference type="EMBL" id="CEK49898.1"/>
    </source>
</evidence>
<reference evidence="1" key="1">
    <citation type="submission" date="2014-12" db="EMBL/GenBank/DDBJ databases">
        <title>Insight into the proteome of Arion vulgaris.</title>
        <authorList>
            <person name="Aradska J."/>
            <person name="Bulat T."/>
            <person name="Smidak R."/>
            <person name="Sarate P."/>
            <person name="Gangsoo J."/>
            <person name="Sialana F."/>
            <person name="Bilban M."/>
            <person name="Lubec G."/>
        </authorList>
    </citation>
    <scope>NUCLEOTIDE SEQUENCE</scope>
    <source>
        <tissue evidence="1">Skin</tissue>
    </source>
</reference>
<name>A0A0B6Y1A8_9EUPU</name>
<protein>
    <submittedName>
        <fullName evidence="1">Uncharacterized protein</fullName>
    </submittedName>
</protein>
<accession>A0A0B6Y1A8</accession>